<keyword evidence="8" id="KW-0804">Transcription</keyword>
<feature type="compositionally biased region" description="Polar residues" evidence="10">
    <location>
        <begin position="135"/>
        <end position="154"/>
    </location>
</feature>
<accession>A0A8H5RW90</accession>
<evidence type="ECO:0000256" key="4">
    <source>
        <dbReference type="ARBA" id="ARBA00022723"/>
    </source>
</evidence>
<dbReference type="Proteomes" id="UP000530670">
    <property type="component" value="Unassembled WGS sequence"/>
</dbReference>
<evidence type="ECO:0000313" key="12">
    <source>
        <dbReference type="EMBL" id="KAF5640962.1"/>
    </source>
</evidence>
<sequence length="688" mass="75962">MPHEMEENSTEVSDVMSENEDETETFLKEEDEKMTDQSTTEGTTEVKKKYDPKDPMRPRRKKARRACFACQRAHLTCGDERPCQRCIKRGLADACQDGVRKKAKYLHDAPPEALRPVLGPNYNPSPNPTPSRPNAQRQNSNASQSDSMSATGSNFFSQASTTTLPVFSTGAQTPVGIDSLPFNPQTSPTSFQAPISNAHAPINNIIPTGNMDFNALFDPSNPALYNFDLEGLNFGSQYAGWEFGILNKMALGAETPPRENSLSQTPTTEATYAALFGNANGNGNGFDHPMLGADFSGMDQNNQSLYAQGNLQHGLPHAYAIAAGPTSLASPSTDATASPHSVAGMEGSPGHNFAGIPTVPGAQRHRPKSTKPNPKSYLGKRQRDSAAIYESVKEPYPYTTGFHNMVAVLRNRLPGNKLLRIAKALGEIRPSFISCTKDLTRQDLIFMEKCFQRTLVEYDEFLQHCCAPTIVCRRSGEVAAVNKEFIALTGWTKEVLLGKEPNLNINIYSGRSTNGSNTPDNNAQGDMPTPRPQRATLDMSGGRPQPVFLGELLDDDSVVEFYQDFAELAFEDSRGKVQRSCRLNKYRSSQSMDIKPDHTPQKDVQPSILSSRVTRIDSEHGISRIERDGKVGCTYCWTIKRDVFDIPMMIIMNVSSSMLSLKTFSLLTQLSSYRDIYQTKDPSNWQFS</sequence>
<dbReference type="GO" id="GO:0005634">
    <property type="term" value="C:nucleus"/>
    <property type="evidence" value="ECO:0007669"/>
    <property type="project" value="UniProtKB-SubCell"/>
</dbReference>
<comment type="subcellular location">
    <subcellularLocation>
        <location evidence="1">Nucleus</location>
    </subcellularLocation>
</comment>
<feature type="compositionally biased region" description="Basic and acidic residues" evidence="10">
    <location>
        <begin position="44"/>
        <end position="57"/>
    </location>
</feature>
<dbReference type="InterPro" id="IPR050335">
    <property type="entry name" value="ERT1_acuK_gluconeogen_tf"/>
</dbReference>
<keyword evidence="6" id="KW-0805">Transcription regulation</keyword>
<dbReference type="PANTHER" id="PTHR47659:SF1">
    <property type="entry name" value="TRANSCRIPTION ACTIVATOR OF GLUCONEOGENESIS ERT1"/>
    <property type="match status" value="1"/>
</dbReference>
<feature type="region of interest" description="Disordered" evidence="10">
    <location>
        <begin position="106"/>
        <end position="154"/>
    </location>
</feature>
<dbReference type="GO" id="GO:0000981">
    <property type="term" value="F:DNA-binding transcription factor activity, RNA polymerase II-specific"/>
    <property type="evidence" value="ECO:0007669"/>
    <property type="project" value="InterPro"/>
</dbReference>
<dbReference type="CDD" id="cd00067">
    <property type="entry name" value="GAL4"/>
    <property type="match status" value="1"/>
</dbReference>
<reference evidence="12 13" key="1">
    <citation type="submission" date="2020-05" db="EMBL/GenBank/DDBJ databases">
        <title>Identification and distribution of gene clusters putatively required for synthesis of sphingolipid metabolism inhibitors in phylogenetically diverse species of the filamentous fungus Fusarium.</title>
        <authorList>
            <person name="Kim H.-S."/>
            <person name="Busman M."/>
            <person name="Brown D.W."/>
            <person name="Divon H."/>
            <person name="Uhlig S."/>
            <person name="Proctor R.H."/>
        </authorList>
    </citation>
    <scope>NUCLEOTIDE SEQUENCE [LARGE SCALE GENOMIC DNA]</scope>
    <source>
        <strain evidence="12 13">NRRL 66243</strain>
    </source>
</reference>
<evidence type="ECO:0000256" key="5">
    <source>
        <dbReference type="ARBA" id="ARBA00022833"/>
    </source>
</evidence>
<proteinExistence type="inferred from homology"/>
<dbReference type="AlphaFoldDB" id="A0A8H5RW90"/>
<dbReference type="SMART" id="SM00066">
    <property type="entry name" value="GAL4"/>
    <property type="match status" value="1"/>
</dbReference>
<keyword evidence="3" id="KW-0312">Gluconeogenesis</keyword>
<dbReference type="InterPro" id="IPR036864">
    <property type="entry name" value="Zn2-C6_fun-type_DNA-bd_sf"/>
</dbReference>
<comment type="similarity">
    <text evidence="2">Belongs to the ERT1/acuK family.</text>
</comment>
<evidence type="ECO:0000256" key="7">
    <source>
        <dbReference type="ARBA" id="ARBA00023125"/>
    </source>
</evidence>
<dbReference type="InterPro" id="IPR001138">
    <property type="entry name" value="Zn2Cys6_DnaBD"/>
</dbReference>
<keyword evidence="5" id="KW-0862">Zinc</keyword>
<keyword evidence="13" id="KW-1185">Reference proteome</keyword>
<evidence type="ECO:0000256" key="9">
    <source>
        <dbReference type="ARBA" id="ARBA00023242"/>
    </source>
</evidence>
<dbReference type="GeneID" id="59302916"/>
<feature type="compositionally biased region" description="Polar residues" evidence="10">
    <location>
        <begin position="509"/>
        <end position="524"/>
    </location>
</feature>
<evidence type="ECO:0000256" key="2">
    <source>
        <dbReference type="ARBA" id="ARBA00010855"/>
    </source>
</evidence>
<dbReference type="PROSITE" id="PS50048">
    <property type="entry name" value="ZN2_CY6_FUNGAL_2"/>
    <property type="match status" value="1"/>
</dbReference>
<dbReference type="GO" id="GO:0006094">
    <property type="term" value="P:gluconeogenesis"/>
    <property type="evidence" value="ECO:0007669"/>
    <property type="project" value="UniProtKB-KW"/>
</dbReference>
<dbReference type="Gene3D" id="4.10.240.10">
    <property type="entry name" value="Zn(2)-C6 fungal-type DNA-binding domain"/>
    <property type="match status" value="1"/>
</dbReference>
<dbReference type="InterPro" id="IPR056751">
    <property type="entry name" value="PAS_13"/>
</dbReference>
<evidence type="ECO:0000313" key="13">
    <source>
        <dbReference type="Proteomes" id="UP000530670"/>
    </source>
</evidence>
<dbReference type="PANTHER" id="PTHR47659">
    <property type="entry name" value="ZN(II)2CYS6 TRANSCRIPTION FACTOR (EUROFUNG)-RELATED"/>
    <property type="match status" value="1"/>
</dbReference>
<dbReference type="RefSeq" id="XP_037208619.1">
    <property type="nucleotide sequence ID" value="XM_037350646.1"/>
</dbReference>
<organism evidence="12 13">
    <name type="scientific">Fusarium tjaetaba</name>
    <dbReference type="NCBI Taxonomy" id="1567544"/>
    <lineage>
        <taxon>Eukaryota</taxon>
        <taxon>Fungi</taxon>
        <taxon>Dikarya</taxon>
        <taxon>Ascomycota</taxon>
        <taxon>Pezizomycotina</taxon>
        <taxon>Sordariomycetes</taxon>
        <taxon>Hypocreomycetidae</taxon>
        <taxon>Hypocreales</taxon>
        <taxon>Nectriaceae</taxon>
        <taxon>Fusarium</taxon>
        <taxon>Fusarium fujikuroi species complex</taxon>
    </lineage>
</organism>
<feature type="compositionally biased region" description="Basic and acidic residues" evidence="10">
    <location>
        <begin position="25"/>
        <end position="35"/>
    </location>
</feature>
<gene>
    <name evidence="12" type="ORF">FTJAE_4260</name>
</gene>
<feature type="domain" description="Zn(2)-C6 fungal-type" evidence="11">
    <location>
        <begin position="66"/>
        <end position="95"/>
    </location>
</feature>
<keyword evidence="4" id="KW-0479">Metal-binding</keyword>
<feature type="region of interest" description="Disordered" evidence="10">
    <location>
        <begin position="509"/>
        <end position="539"/>
    </location>
</feature>
<evidence type="ECO:0000256" key="1">
    <source>
        <dbReference type="ARBA" id="ARBA00004123"/>
    </source>
</evidence>
<dbReference type="GO" id="GO:0008270">
    <property type="term" value="F:zinc ion binding"/>
    <property type="evidence" value="ECO:0007669"/>
    <property type="project" value="InterPro"/>
</dbReference>
<comment type="caution">
    <text evidence="12">The sequence shown here is derived from an EMBL/GenBank/DDBJ whole genome shotgun (WGS) entry which is preliminary data.</text>
</comment>
<dbReference type="Pfam" id="PF24990">
    <property type="entry name" value="PAS_13"/>
    <property type="match status" value="1"/>
</dbReference>
<evidence type="ECO:0000256" key="10">
    <source>
        <dbReference type="SAM" id="MobiDB-lite"/>
    </source>
</evidence>
<name>A0A8H5RW90_9HYPO</name>
<feature type="region of interest" description="Disordered" evidence="10">
    <location>
        <begin position="348"/>
        <end position="380"/>
    </location>
</feature>
<evidence type="ECO:0000256" key="6">
    <source>
        <dbReference type="ARBA" id="ARBA00023015"/>
    </source>
</evidence>
<dbReference type="EMBL" id="JAAQRI010000083">
    <property type="protein sequence ID" value="KAF5640962.1"/>
    <property type="molecule type" value="Genomic_DNA"/>
</dbReference>
<dbReference type="SUPFAM" id="SSF57701">
    <property type="entry name" value="Zn2/Cys6 DNA-binding domain"/>
    <property type="match status" value="1"/>
</dbReference>
<keyword evidence="7" id="KW-0238">DNA-binding</keyword>
<dbReference type="GO" id="GO:0009267">
    <property type="term" value="P:cellular response to starvation"/>
    <property type="evidence" value="ECO:0007669"/>
    <property type="project" value="TreeGrafter"/>
</dbReference>
<protein>
    <submittedName>
        <fullName evidence="12">Transcriptional regulator RDS2</fullName>
    </submittedName>
</protein>
<dbReference type="OrthoDB" id="2538135at2759"/>
<keyword evidence="9" id="KW-0539">Nucleus</keyword>
<feature type="region of interest" description="Disordered" evidence="10">
    <location>
        <begin position="1"/>
        <end position="61"/>
    </location>
</feature>
<evidence type="ECO:0000259" key="11">
    <source>
        <dbReference type="PROSITE" id="PS50048"/>
    </source>
</evidence>
<evidence type="ECO:0000256" key="8">
    <source>
        <dbReference type="ARBA" id="ARBA00023163"/>
    </source>
</evidence>
<dbReference type="GO" id="GO:0000977">
    <property type="term" value="F:RNA polymerase II transcription regulatory region sequence-specific DNA binding"/>
    <property type="evidence" value="ECO:0007669"/>
    <property type="project" value="TreeGrafter"/>
</dbReference>
<evidence type="ECO:0000256" key="3">
    <source>
        <dbReference type="ARBA" id="ARBA00022432"/>
    </source>
</evidence>